<accession>A0A811LPR8</accession>
<evidence type="ECO:0000313" key="2">
    <source>
        <dbReference type="EMBL" id="CAD5229786.1"/>
    </source>
</evidence>
<dbReference type="Proteomes" id="UP000614601">
    <property type="component" value="Unassembled WGS sequence"/>
</dbReference>
<reference evidence="2" key="1">
    <citation type="submission" date="2020-09" db="EMBL/GenBank/DDBJ databases">
        <authorList>
            <person name="Kikuchi T."/>
        </authorList>
    </citation>
    <scope>NUCLEOTIDE SEQUENCE</scope>
    <source>
        <strain evidence="2">SH1</strain>
    </source>
</reference>
<proteinExistence type="predicted"/>
<evidence type="ECO:0000256" key="1">
    <source>
        <dbReference type="SAM" id="MobiDB-lite"/>
    </source>
</evidence>
<dbReference type="AlphaFoldDB" id="A0A811LPR8"/>
<dbReference type="EMBL" id="CAJFDH010000006">
    <property type="protein sequence ID" value="CAD5229786.1"/>
    <property type="molecule type" value="Genomic_DNA"/>
</dbReference>
<dbReference type="EMBL" id="CAJFCW020000006">
    <property type="protein sequence ID" value="CAG9127251.1"/>
    <property type="molecule type" value="Genomic_DNA"/>
</dbReference>
<sequence>MFGWRKKTNTHKVSNISNKLPNTRKSSSIPNSHKSSVISNSYKSSLTGHTTPITMPVAHRKKSIQKNHNKSTMVCTFLYQLSSYSYIAL</sequence>
<gene>
    <name evidence="2" type="ORF">BOKJ2_LOCUS13809</name>
</gene>
<feature type="compositionally biased region" description="Polar residues" evidence="1">
    <location>
        <begin position="11"/>
        <end position="24"/>
    </location>
</feature>
<feature type="compositionally biased region" description="Basic residues" evidence="1">
    <location>
        <begin position="1"/>
        <end position="10"/>
    </location>
</feature>
<evidence type="ECO:0000313" key="3">
    <source>
        <dbReference type="Proteomes" id="UP000614601"/>
    </source>
</evidence>
<name>A0A811LPR8_9BILA</name>
<organism evidence="2 3">
    <name type="scientific">Bursaphelenchus okinawaensis</name>
    <dbReference type="NCBI Taxonomy" id="465554"/>
    <lineage>
        <taxon>Eukaryota</taxon>
        <taxon>Metazoa</taxon>
        <taxon>Ecdysozoa</taxon>
        <taxon>Nematoda</taxon>
        <taxon>Chromadorea</taxon>
        <taxon>Rhabditida</taxon>
        <taxon>Tylenchina</taxon>
        <taxon>Tylenchomorpha</taxon>
        <taxon>Aphelenchoidea</taxon>
        <taxon>Aphelenchoididae</taxon>
        <taxon>Bursaphelenchus</taxon>
    </lineage>
</organism>
<dbReference type="Proteomes" id="UP000783686">
    <property type="component" value="Unassembled WGS sequence"/>
</dbReference>
<protein>
    <submittedName>
        <fullName evidence="2">Uncharacterized protein</fullName>
    </submittedName>
</protein>
<keyword evidence="3" id="KW-1185">Reference proteome</keyword>
<feature type="region of interest" description="Disordered" evidence="1">
    <location>
        <begin position="1"/>
        <end position="53"/>
    </location>
</feature>
<comment type="caution">
    <text evidence="2">The sequence shown here is derived from an EMBL/GenBank/DDBJ whole genome shotgun (WGS) entry which is preliminary data.</text>
</comment>
<feature type="compositionally biased region" description="Low complexity" evidence="1">
    <location>
        <begin position="25"/>
        <end position="45"/>
    </location>
</feature>